<dbReference type="AlphaFoldDB" id="G0P927"/>
<keyword evidence="2" id="KW-1185">Reference proteome</keyword>
<evidence type="ECO:0000313" key="1">
    <source>
        <dbReference type="EMBL" id="EGT48104.1"/>
    </source>
</evidence>
<sequence length="35" mass="3929">MSPKPDERKVSDEVRRAILKNCESFPAQSEANKAP</sequence>
<proteinExistence type="predicted"/>
<evidence type="ECO:0000313" key="2">
    <source>
        <dbReference type="Proteomes" id="UP000008068"/>
    </source>
</evidence>
<accession>G0P927</accession>
<dbReference type="InParanoid" id="G0P927"/>
<dbReference type="HOGENOM" id="CLU_3368944_0_0_1"/>
<name>G0P927_CAEBE</name>
<protein>
    <submittedName>
        <fullName evidence="1">Uncharacterized protein</fullName>
    </submittedName>
</protein>
<gene>
    <name evidence="1" type="ORF">CAEBREN_23142</name>
</gene>
<organism evidence="2">
    <name type="scientific">Caenorhabditis brenneri</name>
    <name type="common">Nematode worm</name>
    <dbReference type="NCBI Taxonomy" id="135651"/>
    <lineage>
        <taxon>Eukaryota</taxon>
        <taxon>Metazoa</taxon>
        <taxon>Ecdysozoa</taxon>
        <taxon>Nematoda</taxon>
        <taxon>Chromadorea</taxon>
        <taxon>Rhabditida</taxon>
        <taxon>Rhabditina</taxon>
        <taxon>Rhabditomorpha</taxon>
        <taxon>Rhabditoidea</taxon>
        <taxon>Rhabditidae</taxon>
        <taxon>Peloderinae</taxon>
        <taxon>Caenorhabditis</taxon>
    </lineage>
</organism>
<dbReference type="Proteomes" id="UP000008068">
    <property type="component" value="Unassembled WGS sequence"/>
</dbReference>
<reference evidence="2" key="1">
    <citation type="submission" date="2011-07" db="EMBL/GenBank/DDBJ databases">
        <authorList>
            <consortium name="Caenorhabditis brenneri Sequencing and Analysis Consortium"/>
            <person name="Wilson R.K."/>
        </authorList>
    </citation>
    <scope>NUCLEOTIDE SEQUENCE [LARGE SCALE GENOMIC DNA]</scope>
    <source>
        <strain evidence="2">PB2801</strain>
    </source>
</reference>
<dbReference type="EMBL" id="GL380144">
    <property type="protein sequence ID" value="EGT48104.1"/>
    <property type="molecule type" value="Genomic_DNA"/>
</dbReference>